<keyword evidence="2 5" id="KW-0812">Transmembrane</keyword>
<comment type="caution">
    <text evidence="7">The sequence shown here is derived from an EMBL/GenBank/DDBJ whole genome shotgun (WGS) entry which is preliminary data.</text>
</comment>
<dbReference type="PANTHER" id="PTHR11814">
    <property type="entry name" value="SULFATE TRANSPORTER"/>
    <property type="match status" value="1"/>
</dbReference>
<feature type="transmembrane region" description="Helical" evidence="5">
    <location>
        <begin position="12"/>
        <end position="34"/>
    </location>
</feature>
<evidence type="ECO:0000256" key="5">
    <source>
        <dbReference type="SAM" id="Phobius"/>
    </source>
</evidence>
<dbReference type="EMBL" id="REGN01005229">
    <property type="protein sequence ID" value="RNA14247.1"/>
    <property type="molecule type" value="Genomic_DNA"/>
</dbReference>
<dbReference type="Proteomes" id="UP000276133">
    <property type="component" value="Unassembled WGS sequence"/>
</dbReference>
<keyword evidence="8" id="KW-1185">Reference proteome</keyword>
<keyword evidence="4 5" id="KW-0472">Membrane</keyword>
<dbReference type="SUPFAM" id="SSF52091">
    <property type="entry name" value="SpoIIaa-like"/>
    <property type="match status" value="1"/>
</dbReference>
<dbReference type="InterPro" id="IPR011547">
    <property type="entry name" value="SLC26A/SulP_dom"/>
</dbReference>
<name>A0A3M7QS27_BRAPC</name>
<sequence length="308" mass="35245">MVNPKLVIFQELYALGLTNLVGSLFSCFPTAASLSRSSLLESMGGHSQLASVFSSLIILVVIIWLAPLFKTLPTLCLASIIVVALKNMLFQVKDCFKLWKINRYEAITWLMTFLGTVVLDVDAGLFIGIGTSILVVVFRDMFSPIKAMVKYKNTSNYVDNELVHSDSSDETESSFRDENFQSNVKHSIYFANCHTFQDHLYKTYGFRPQKKNLIDKKNSISNISGLAEEMNGERRYQDIVLDFSGVNYVDTNGMQVIRQVVDDYKCFDIHVLICEAQDIVILPDFFFQIEKFYLYHIYEIIKKKHKLN</sequence>
<dbReference type="InterPro" id="IPR001902">
    <property type="entry name" value="SLC26A/SulP_fam"/>
</dbReference>
<dbReference type="PROSITE" id="PS50801">
    <property type="entry name" value="STAS"/>
    <property type="match status" value="1"/>
</dbReference>
<dbReference type="OrthoDB" id="288203at2759"/>
<dbReference type="GO" id="GO:0016020">
    <property type="term" value="C:membrane"/>
    <property type="evidence" value="ECO:0007669"/>
    <property type="project" value="UniProtKB-SubCell"/>
</dbReference>
<protein>
    <submittedName>
        <fullName evidence="7">Solute carrier family 26 member 6-like</fullName>
    </submittedName>
</protein>
<organism evidence="7 8">
    <name type="scientific">Brachionus plicatilis</name>
    <name type="common">Marine rotifer</name>
    <name type="synonym">Brachionus muelleri</name>
    <dbReference type="NCBI Taxonomy" id="10195"/>
    <lineage>
        <taxon>Eukaryota</taxon>
        <taxon>Metazoa</taxon>
        <taxon>Spiralia</taxon>
        <taxon>Gnathifera</taxon>
        <taxon>Rotifera</taxon>
        <taxon>Eurotatoria</taxon>
        <taxon>Monogononta</taxon>
        <taxon>Pseudotrocha</taxon>
        <taxon>Ploima</taxon>
        <taxon>Brachionidae</taxon>
        <taxon>Brachionus</taxon>
    </lineage>
</organism>
<feature type="transmembrane region" description="Helical" evidence="5">
    <location>
        <begin position="101"/>
        <end position="119"/>
    </location>
</feature>
<dbReference type="Gene3D" id="3.30.750.24">
    <property type="entry name" value="STAS domain"/>
    <property type="match status" value="1"/>
</dbReference>
<dbReference type="PROSITE" id="PS51257">
    <property type="entry name" value="PROKAR_LIPOPROTEIN"/>
    <property type="match status" value="1"/>
</dbReference>
<feature type="transmembrane region" description="Helical" evidence="5">
    <location>
        <begin position="46"/>
        <end position="66"/>
    </location>
</feature>
<evidence type="ECO:0000313" key="7">
    <source>
        <dbReference type="EMBL" id="RNA14247.1"/>
    </source>
</evidence>
<dbReference type="STRING" id="10195.A0A3M7QS27"/>
<proteinExistence type="predicted"/>
<evidence type="ECO:0000313" key="8">
    <source>
        <dbReference type="Proteomes" id="UP000276133"/>
    </source>
</evidence>
<dbReference type="Pfam" id="PF00916">
    <property type="entry name" value="Sulfate_transp"/>
    <property type="match status" value="1"/>
</dbReference>
<keyword evidence="3 5" id="KW-1133">Transmembrane helix</keyword>
<comment type="subcellular location">
    <subcellularLocation>
        <location evidence="1">Membrane</location>
        <topology evidence="1">Multi-pass membrane protein</topology>
    </subcellularLocation>
</comment>
<evidence type="ECO:0000256" key="2">
    <source>
        <dbReference type="ARBA" id="ARBA00022692"/>
    </source>
</evidence>
<feature type="transmembrane region" description="Helical" evidence="5">
    <location>
        <begin position="72"/>
        <end position="89"/>
    </location>
</feature>
<evidence type="ECO:0000256" key="4">
    <source>
        <dbReference type="ARBA" id="ARBA00023136"/>
    </source>
</evidence>
<accession>A0A3M7QS27</accession>
<dbReference type="InterPro" id="IPR002645">
    <property type="entry name" value="STAS_dom"/>
</dbReference>
<dbReference type="GO" id="GO:0055085">
    <property type="term" value="P:transmembrane transport"/>
    <property type="evidence" value="ECO:0007669"/>
    <property type="project" value="InterPro"/>
</dbReference>
<evidence type="ECO:0000256" key="1">
    <source>
        <dbReference type="ARBA" id="ARBA00004141"/>
    </source>
</evidence>
<gene>
    <name evidence="7" type="ORF">BpHYR1_029142</name>
</gene>
<dbReference type="InterPro" id="IPR036513">
    <property type="entry name" value="STAS_dom_sf"/>
</dbReference>
<evidence type="ECO:0000259" key="6">
    <source>
        <dbReference type="PROSITE" id="PS50801"/>
    </source>
</evidence>
<reference evidence="7 8" key="1">
    <citation type="journal article" date="2018" name="Sci. Rep.">
        <title>Genomic signatures of local adaptation to the degree of environmental predictability in rotifers.</title>
        <authorList>
            <person name="Franch-Gras L."/>
            <person name="Hahn C."/>
            <person name="Garcia-Roger E.M."/>
            <person name="Carmona M.J."/>
            <person name="Serra M."/>
            <person name="Gomez A."/>
        </authorList>
    </citation>
    <scope>NUCLEOTIDE SEQUENCE [LARGE SCALE GENOMIC DNA]</scope>
    <source>
        <strain evidence="7">HYR1</strain>
    </source>
</reference>
<feature type="domain" description="STAS" evidence="6">
    <location>
        <begin position="188"/>
        <end position="280"/>
    </location>
</feature>
<dbReference type="Pfam" id="PF01740">
    <property type="entry name" value="STAS"/>
    <property type="match status" value="1"/>
</dbReference>
<dbReference type="AlphaFoldDB" id="A0A3M7QS27"/>
<evidence type="ECO:0000256" key="3">
    <source>
        <dbReference type="ARBA" id="ARBA00022989"/>
    </source>
</evidence>